<name>A0A4D6L2L0_VIGUN</name>
<sequence>MKRSTTRTQARCRSSWEPSLRREECSRSSCRLSLRRDCDSVHESFASSRLGKAVSLERDNSSLKNTTPRLGERSSRKMGEFLLFSPRRDRLAWVRRPEPSTIRVGTVRYSSQTRFK</sequence>
<organism evidence="1 2">
    <name type="scientific">Vigna unguiculata</name>
    <name type="common">Cowpea</name>
    <dbReference type="NCBI Taxonomy" id="3917"/>
    <lineage>
        <taxon>Eukaryota</taxon>
        <taxon>Viridiplantae</taxon>
        <taxon>Streptophyta</taxon>
        <taxon>Embryophyta</taxon>
        <taxon>Tracheophyta</taxon>
        <taxon>Spermatophyta</taxon>
        <taxon>Magnoliopsida</taxon>
        <taxon>eudicotyledons</taxon>
        <taxon>Gunneridae</taxon>
        <taxon>Pentapetalae</taxon>
        <taxon>rosids</taxon>
        <taxon>fabids</taxon>
        <taxon>Fabales</taxon>
        <taxon>Fabaceae</taxon>
        <taxon>Papilionoideae</taxon>
        <taxon>50 kb inversion clade</taxon>
        <taxon>NPAAA clade</taxon>
        <taxon>indigoferoid/millettioid clade</taxon>
        <taxon>Phaseoleae</taxon>
        <taxon>Vigna</taxon>
    </lineage>
</organism>
<reference evidence="1 2" key="1">
    <citation type="submission" date="2019-04" db="EMBL/GenBank/DDBJ databases">
        <title>An improved genome assembly and genetic linkage map for asparagus bean, Vigna unguiculata ssp. sesquipedialis.</title>
        <authorList>
            <person name="Xia Q."/>
            <person name="Zhang R."/>
            <person name="Dong Y."/>
        </authorList>
    </citation>
    <scope>NUCLEOTIDE SEQUENCE [LARGE SCALE GENOMIC DNA]</scope>
    <source>
        <tissue evidence="1">Leaf</tissue>
    </source>
</reference>
<evidence type="ECO:0000313" key="1">
    <source>
        <dbReference type="EMBL" id="QCD82706.1"/>
    </source>
</evidence>
<keyword evidence="2" id="KW-1185">Reference proteome</keyword>
<gene>
    <name evidence="1" type="ORF">DEO72_LG2g3046</name>
</gene>
<protein>
    <submittedName>
        <fullName evidence="1">Uncharacterized protein</fullName>
    </submittedName>
</protein>
<dbReference type="AlphaFoldDB" id="A0A4D6L2L0"/>
<proteinExistence type="predicted"/>
<evidence type="ECO:0000313" key="2">
    <source>
        <dbReference type="Proteomes" id="UP000501690"/>
    </source>
</evidence>
<dbReference type="Proteomes" id="UP000501690">
    <property type="component" value="Linkage Group LG2"/>
</dbReference>
<accession>A0A4D6L2L0</accession>
<dbReference type="EMBL" id="CP039346">
    <property type="protein sequence ID" value="QCD82706.1"/>
    <property type="molecule type" value="Genomic_DNA"/>
</dbReference>